<dbReference type="InterPro" id="IPR003560">
    <property type="entry name" value="DHB_DH"/>
</dbReference>
<accession>A0ABU5R6B2</accession>
<proteinExistence type="inferred from homology"/>
<evidence type="ECO:0000313" key="7">
    <source>
        <dbReference type="Proteomes" id="UP001304298"/>
    </source>
</evidence>
<dbReference type="PRINTS" id="PR01397">
    <property type="entry name" value="DHBDHDRGNASE"/>
</dbReference>
<dbReference type="InterPro" id="IPR036291">
    <property type="entry name" value="NAD(P)-bd_dom_sf"/>
</dbReference>
<protein>
    <recommendedName>
        <fullName evidence="3">2,3-dihydro-2,3-dihydroxybenzoate dehydrogenase</fullName>
        <ecNumber evidence="3">1.3.1.28</ecNumber>
    </recommendedName>
</protein>
<gene>
    <name evidence="6" type="ORF">VA596_16735</name>
</gene>
<sequence>MTVTLVTGAGSGIGAATATLLAERGHPLALFDRDEDALAQVAKPLLDEGRSVETHVVDVTSSAEVDAAVERVETGFGPIGGLANVAGVLRMGRVSELSDEDWNATFAVNATGVFHVCRAVSRRMAERKSGSIVTVASNAAGVPRSHMAAYAASKAAATSLTHSLGVDLAPLGIRCNVVAPGSTDTPMLRSMWTDETGADATVQGDPGQFRLGIPLGRVGAAGDVARSVAFLLSDEARHVTLATLLVDGGAALGAV</sequence>
<keyword evidence="2 6" id="KW-0560">Oxidoreductase</keyword>
<evidence type="ECO:0000256" key="2">
    <source>
        <dbReference type="ARBA" id="ARBA00023002"/>
    </source>
</evidence>
<comment type="similarity">
    <text evidence="1 4">Belongs to the short-chain dehydrogenases/reductases (SDR) family.</text>
</comment>
<dbReference type="PROSITE" id="PS00061">
    <property type="entry name" value="ADH_SHORT"/>
    <property type="match status" value="1"/>
</dbReference>
<dbReference type="InterPro" id="IPR020904">
    <property type="entry name" value="Sc_DH/Rdtase_CS"/>
</dbReference>
<dbReference type="Proteomes" id="UP001304298">
    <property type="component" value="Unassembled WGS sequence"/>
</dbReference>
<dbReference type="GO" id="GO:0008667">
    <property type="term" value="F:2,3-dihydro-2,3-dihydroxybenzoate dehydrogenase activity"/>
    <property type="evidence" value="ECO:0007669"/>
    <property type="project" value="UniProtKB-EC"/>
</dbReference>
<dbReference type="Gene3D" id="3.40.50.720">
    <property type="entry name" value="NAD(P)-binding Rossmann-like Domain"/>
    <property type="match status" value="1"/>
</dbReference>
<dbReference type="EMBL" id="JAYFSI010000003">
    <property type="protein sequence ID" value="MEA5361194.1"/>
    <property type="molecule type" value="Genomic_DNA"/>
</dbReference>
<dbReference type="EC" id="1.3.1.28" evidence="3"/>
<organism evidence="6 7">
    <name type="scientific">Amycolatopsis heterodermiae</name>
    <dbReference type="NCBI Taxonomy" id="3110235"/>
    <lineage>
        <taxon>Bacteria</taxon>
        <taxon>Bacillati</taxon>
        <taxon>Actinomycetota</taxon>
        <taxon>Actinomycetes</taxon>
        <taxon>Pseudonocardiales</taxon>
        <taxon>Pseudonocardiaceae</taxon>
        <taxon>Amycolatopsis</taxon>
    </lineage>
</organism>
<dbReference type="RefSeq" id="WP_323328086.1">
    <property type="nucleotide sequence ID" value="NZ_JAYFSI010000003.1"/>
</dbReference>
<dbReference type="PANTHER" id="PTHR43669">
    <property type="entry name" value="5-KETO-D-GLUCONATE 5-REDUCTASE"/>
    <property type="match status" value="1"/>
</dbReference>
<comment type="caution">
    <text evidence="6">The sequence shown here is derived from an EMBL/GenBank/DDBJ whole genome shotgun (WGS) entry which is preliminary data.</text>
</comment>
<evidence type="ECO:0000256" key="1">
    <source>
        <dbReference type="ARBA" id="ARBA00006484"/>
    </source>
</evidence>
<keyword evidence="7" id="KW-1185">Reference proteome</keyword>
<evidence type="ECO:0000259" key="5">
    <source>
        <dbReference type="SMART" id="SM00822"/>
    </source>
</evidence>
<dbReference type="Pfam" id="PF00106">
    <property type="entry name" value="adh_short"/>
    <property type="match status" value="1"/>
</dbReference>
<dbReference type="InterPro" id="IPR002347">
    <property type="entry name" value="SDR_fam"/>
</dbReference>
<evidence type="ECO:0000256" key="4">
    <source>
        <dbReference type="RuleBase" id="RU000363"/>
    </source>
</evidence>
<dbReference type="InterPro" id="IPR057326">
    <property type="entry name" value="KR_dom"/>
</dbReference>
<evidence type="ECO:0000256" key="3">
    <source>
        <dbReference type="NCBIfam" id="TIGR04316"/>
    </source>
</evidence>
<dbReference type="SMART" id="SM00822">
    <property type="entry name" value="PKS_KR"/>
    <property type="match status" value="1"/>
</dbReference>
<feature type="domain" description="Ketoreductase" evidence="5">
    <location>
        <begin position="2"/>
        <end position="183"/>
    </location>
</feature>
<name>A0ABU5R6B2_9PSEU</name>
<dbReference type="PRINTS" id="PR00080">
    <property type="entry name" value="SDRFAMILY"/>
</dbReference>
<dbReference type="SUPFAM" id="SSF51735">
    <property type="entry name" value="NAD(P)-binding Rossmann-fold domains"/>
    <property type="match status" value="1"/>
</dbReference>
<dbReference type="PANTHER" id="PTHR43669:SF3">
    <property type="entry name" value="ALCOHOL DEHYDROGENASE, PUTATIVE (AFU_ORTHOLOGUE AFUA_3G03445)-RELATED"/>
    <property type="match status" value="1"/>
</dbReference>
<evidence type="ECO:0000313" key="6">
    <source>
        <dbReference type="EMBL" id="MEA5361194.1"/>
    </source>
</evidence>
<reference evidence="6 7" key="1">
    <citation type="submission" date="2023-12" db="EMBL/GenBank/DDBJ databases">
        <title>Amycolatopsis sp. V23-08.</title>
        <authorList>
            <person name="Somphong A."/>
        </authorList>
    </citation>
    <scope>NUCLEOTIDE SEQUENCE [LARGE SCALE GENOMIC DNA]</scope>
    <source>
        <strain evidence="6 7">V23-08</strain>
    </source>
</reference>
<dbReference type="NCBIfam" id="TIGR04316">
    <property type="entry name" value="dhbA_paeA"/>
    <property type="match status" value="1"/>
</dbReference>